<evidence type="ECO:0000313" key="2">
    <source>
        <dbReference type="Proteomes" id="UP000030016"/>
    </source>
</evidence>
<accession>A0AA89CNS7</accession>
<comment type="caution">
    <text evidence="1">The sequence shown here is derived from an EMBL/GenBank/DDBJ whole genome shotgun (WGS) entry which is preliminary data.</text>
</comment>
<organism evidence="1 2">
    <name type="scientific">Clostridium novyi A str. 4570</name>
    <dbReference type="NCBI Taxonomy" id="1444290"/>
    <lineage>
        <taxon>Bacteria</taxon>
        <taxon>Bacillati</taxon>
        <taxon>Bacillota</taxon>
        <taxon>Clostridia</taxon>
        <taxon>Eubacteriales</taxon>
        <taxon>Clostridiaceae</taxon>
        <taxon>Clostridium</taxon>
    </lineage>
</organism>
<proteinExistence type="predicted"/>
<dbReference type="RefSeq" id="WP_039248470.1">
    <property type="nucleotide sequence ID" value="NZ_JDRX01000002.1"/>
</dbReference>
<dbReference type="Proteomes" id="UP000030016">
    <property type="component" value="Unassembled WGS sequence"/>
</dbReference>
<sequence length="86" mass="10245">MKWEEVRKNYVNKWIVFGAIDAYSENGKRIVKEISVINAYENGNDALKDYAEKHKKDKSREMYVYNTKNKNLSIEERAWIGVRKND</sequence>
<gene>
    <name evidence="1" type="ORF">Z969_01675</name>
</gene>
<dbReference type="EMBL" id="JDRX01000002">
    <property type="protein sequence ID" value="KGN03331.1"/>
    <property type="molecule type" value="Genomic_DNA"/>
</dbReference>
<dbReference type="AlphaFoldDB" id="A0AA89CNS7"/>
<reference evidence="1 2" key="1">
    <citation type="submission" date="2014-01" db="EMBL/GenBank/DDBJ databases">
        <title>Plasmidome dynamics in the species complex Clostridium novyi sensu lato converts strains of independent lineages into distinctly different pathogens.</title>
        <authorList>
            <person name="Skarin H."/>
            <person name="Segerman B."/>
        </authorList>
    </citation>
    <scope>NUCLEOTIDE SEQUENCE [LARGE SCALE GENOMIC DNA]</scope>
    <source>
        <strain evidence="1 2">4570</strain>
    </source>
</reference>
<name>A0AA89CNS7_CLONO</name>
<evidence type="ECO:0000313" key="1">
    <source>
        <dbReference type="EMBL" id="KGN03331.1"/>
    </source>
</evidence>
<protein>
    <submittedName>
        <fullName evidence="1">Uncharacterized protein</fullName>
    </submittedName>
</protein>